<dbReference type="EMBL" id="KN846960">
    <property type="protein sequence ID" value="KIW66170.1"/>
    <property type="molecule type" value="Genomic_DNA"/>
</dbReference>
<sequence length="72" mass="7553">MDAENQQQQKIQPLQPQAQGDAAISQQPAARESMDATGVSNKVGLRGGGEGEDICCGLCAGFLCFECCKDCC</sequence>
<evidence type="ECO:0000256" key="1">
    <source>
        <dbReference type="SAM" id="MobiDB-lite"/>
    </source>
</evidence>
<keyword evidence="3" id="KW-1185">Reference proteome</keyword>
<dbReference type="AlphaFoldDB" id="A0A0D2FH98"/>
<name>A0A0D2FH98_9EURO</name>
<protein>
    <submittedName>
        <fullName evidence="2">Uncharacterized protein</fullName>
    </submittedName>
</protein>
<dbReference type="HOGENOM" id="CLU_178661_1_0_1"/>
<gene>
    <name evidence="2" type="ORF">PV04_08371</name>
</gene>
<dbReference type="Proteomes" id="UP000054266">
    <property type="component" value="Unassembled WGS sequence"/>
</dbReference>
<proteinExistence type="predicted"/>
<organism evidence="2 3">
    <name type="scientific">Phialophora macrospora</name>
    <dbReference type="NCBI Taxonomy" id="1851006"/>
    <lineage>
        <taxon>Eukaryota</taxon>
        <taxon>Fungi</taxon>
        <taxon>Dikarya</taxon>
        <taxon>Ascomycota</taxon>
        <taxon>Pezizomycotina</taxon>
        <taxon>Eurotiomycetes</taxon>
        <taxon>Chaetothyriomycetidae</taxon>
        <taxon>Chaetothyriales</taxon>
        <taxon>Herpotrichiellaceae</taxon>
        <taxon>Phialophora</taxon>
    </lineage>
</organism>
<feature type="compositionally biased region" description="Low complexity" evidence="1">
    <location>
        <begin position="1"/>
        <end position="19"/>
    </location>
</feature>
<accession>A0A0D2FH98</accession>
<reference evidence="2 3" key="1">
    <citation type="submission" date="2015-01" db="EMBL/GenBank/DDBJ databases">
        <title>The Genome Sequence of Capronia semiimmersa CBS27337.</title>
        <authorList>
            <consortium name="The Broad Institute Genomics Platform"/>
            <person name="Cuomo C."/>
            <person name="de Hoog S."/>
            <person name="Gorbushina A."/>
            <person name="Stielow B."/>
            <person name="Teixiera M."/>
            <person name="Abouelleil A."/>
            <person name="Chapman S.B."/>
            <person name="Priest M."/>
            <person name="Young S.K."/>
            <person name="Wortman J."/>
            <person name="Nusbaum C."/>
            <person name="Birren B."/>
        </authorList>
    </citation>
    <scope>NUCLEOTIDE SEQUENCE [LARGE SCALE GENOMIC DNA]</scope>
    <source>
        <strain evidence="2 3">CBS 27337</strain>
    </source>
</reference>
<feature type="region of interest" description="Disordered" evidence="1">
    <location>
        <begin position="1"/>
        <end position="47"/>
    </location>
</feature>
<evidence type="ECO:0000313" key="3">
    <source>
        <dbReference type="Proteomes" id="UP000054266"/>
    </source>
</evidence>
<evidence type="ECO:0000313" key="2">
    <source>
        <dbReference type="EMBL" id="KIW66170.1"/>
    </source>
</evidence>